<dbReference type="Proteomes" id="UP000008144">
    <property type="component" value="Unassembled WGS sequence"/>
</dbReference>
<dbReference type="GO" id="GO:0006541">
    <property type="term" value="P:glutamine metabolic process"/>
    <property type="evidence" value="ECO:0007669"/>
    <property type="project" value="InterPro"/>
</dbReference>
<dbReference type="PANTHER" id="PTHR12544:SF29">
    <property type="entry name" value="GLUTAMINASE"/>
    <property type="match status" value="1"/>
</dbReference>
<dbReference type="InterPro" id="IPR015868">
    <property type="entry name" value="Glutaminase"/>
</dbReference>
<dbReference type="STRING" id="7719.ENSCINP00000022393"/>
<dbReference type="PANTHER" id="PTHR12544">
    <property type="entry name" value="GLUTAMINASE"/>
    <property type="match status" value="1"/>
</dbReference>
<dbReference type="Ensembl" id="ENSCINT00000022639.2">
    <property type="protein sequence ID" value="ENSCINP00000022393.2"/>
    <property type="gene ID" value="ENSCING00000011807.2"/>
</dbReference>
<comment type="similarity">
    <text evidence="1">Belongs to the glutaminase family.</text>
</comment>
<name>F6S034_CIOIN</name>
<evidence type="ECO:0000313" key="6">
    <source>
        <dbReference type="Ensembl" id="ENSCINP00000022393.2"/>
    </source>
</evidence>
<sequence>MMRRRKSHHTVSLALCTVDGQRLSFGDKETPHPLNACATMFNYCLAHAQNGPEVMLHYLGKEPKPEDKGELTFNSDGKVWNPLTKSGAFMTSCLVFREMAVEERLDALHAFYDTLSGHEPLCCDNLSYNFKRSYAHEEIGAAYNLSSTQRLPRGTSEFIAEALDFHFQSSSTAMTSDACAVSAATLANNGICPL</sequence>
<dbReference type="InterPro" id="IPR012338">
    <property type="entry name" value="Beta-lactam/transpept-like"/>
</dbReference>
<evidence type="ECO:0000256" key="4">
    <source>
        <dbReference type="ARBA" id="ARBA00022801"/>
    </source>
</evidence>
<dbReference type="HOGENOM" id="CLU_1405407_0_0_1"/>
<comment type="catalytic activity">
    <reaction evidence="5">
        <text>L-glutamine + H2O = L-glutamate + NH4(+)</text>
        <dbReference type="Rhea" id="RHEA:15889"/>
        <dbReference type="ChEBI" id="CHEBI:15377"/>
        <dbReference type="ChEBI" id="CHEBI:28938"/>
        <dbReference type="ChEBI" id="CHEBI:29985"/>
        <dbReference type="ChEBI" id="CHEBI:58359"/>
        <dbReference type="EC" id="3.5.1.2"/>
    </reaction>
</comment>
<reference evidence="7" key="1">
    <citation type="journal article" date="2002" name="Science">
        <title>The draft genome of Ciona intestinalis: insights into chordate and vertebrate origins.</title>
        <authorList>
            <person name="Dehal P."/>
            <person name="Satou Y."/>
            <person name="Campbell R.K."/>
            <person name="Chapman J."/>
            <person name="Degnan B."/>
            <person name="De Tomaso A."/>
            <person name="Davidson B."/>
            <person name="Di Gregorio A."/>
            <person name="Gelpke M."/>
            <person name="Goodstein D.M."/>
            <person name="Harafuji N."/>
            <person name="Hastings K.E."/>
            <person name="Ho I."/>
            <person name="Hotta K."/>
            <person name="Huang W."/>
            <person name="Kawashima T."/>
            <person name="Lemaire P."/>
            <person name="Martinez D."/>
            <person name="Meinertzhagen I.A."/>
            <person name="Necula S."/>
            <person name="Nonaka M."/>
            <person name="Putnam N."/>
            <person name="Rash S."/>
            <person name="Saiga H."/>
            <person name="Satake M."/>
            <person name="Terry A."/>
            <person name="Yamada L."/>
            <person name="Wang H.G."/>
            <person name="Awazu S."/>
            <person name="Azumi K."/>
            <person name="Boore J."/>
            <person name="Branno M."/>
            <person name="Chin-Bow S."/>
            <person name="DeSantis R."/>
            <person name="Doyle S."/>
            <person name="Francino P."/>
            <person name="Keys D.N."/>
            <person name="Haga S."/>
            <person name="Hayashi H."/>
            <person name="Hino K."/>
            <person name="Imai K.S."/>
            <person name="Inaba K."/>
            <person name="Kano S."/>
            <person name="Kobayashi K."/>
            <person name="Kobayashi M."/>
            <person name="Lee B.I."/>
            <person name="Makabe K.W."/>
            <person name="Manohar C."/>
            <person name="Matassi G."/>
            <person name="Medina M."/>
            <person name="Mochizuki Y."/>
            <person name="Mount S."/>
            <person name="Morishita T."/>
            <person name="Miura S."/>
            <person name="Nakayama A."/>
            <person name="Nishizaka S."/>
            <person name="Nomoto H."/>
            <person name="Ohta F."/>
            <person name="Oishi K."/>
            <person name="Rigoutsos I."/>
            <person name="Sano M."/>
            <person name="Sasaki A."/>
            <person name="Sasakura Y."/>
            <person name="Shoguchi E."/>
            <person name="Shin-i T."/>
            <person name="Spagnuolo A."/>
            <person name="Stainier D."/>
            <person name="Suzuki M.M."/>
            <person name="Tassy O."/>
            <person name="Takatori N."/>
            <person name="Tokuoka M."/>
            <person name="Yagi K."/>
            <person name="Yoshizaki F."/>
            <person name="Wada S."/>
            <person name="Zhang C."/>
            <person name="Hyatt P.D."/>
            <person name="Larimer F."/>
            <person name="Detter C."/>
            <person name="Doggett N."/>
            <person name="Glavina T."/>
            <person name="Hawkins T."/>
            <person name="Richardson P."/>
            <person name="Lucas S."/>
            <person name="Kohara Y."/>
            <person name="Levine M."/>
            <person name="Satoh N."/>
            <person name="Rokhsar D.S."/>
        </authorList>
    </citation>
    <scope>NUCLEOTIDE SEQUENCE [LARGE SCALE GENOMIC DNA]</scope>
</reference>
<organism evidence="6 7">
    <name type="scientific">Ciona intestinalis</name>
    <name type="common">Transparent sea squirt</name>
    <name type="synonym">Ascidia intestinalis</name>
    <dbReference type="NCBI Taxonomy" id="7719"/>
    <lineage>
        <taxon>Eukaryota</taxon>
        <taxon>Metazoa</taxon>
        <taxon>Chordata</taxon>
        <taxon>Tunicata</taxon>
        <taxon>Ascidiacea</taxon>
        <taxon>Phlebobranchia</taxon>
        <taxon>Cionidae</taxon>
        <taxon>Ciona</taxon>
    </lineage>
</organism>
<keyword evidence="7" id="KW-1185">Reference proteome</keyword>
<dbReference type="InParanoid" id="F6S034"/>
<dbReference type="Gene3D" id="3.40.710.10">
    <property type="entry name" value="DD-peptidase/beta-lactamase superfamily"/>
    <property type="match status" value="1"/>
</dbReference>
<dbReference type="EC" id="3.5.1.2" evidence="3"/>
<evidence type="ECO:0000256" key="5">
    <source>
        <dbReference type="ARBA" id="ARBA00049534"/>
    </source>
</evidence>
<keyword evidence="4" id="KW-0378">Hydrolase</keyword>
<evidence type="ECO:0000256" key="1">
    <source>
        <dbReference type="ARBA" id="ARBA00011076"/>
    </source>
</evidence>
<comment type="subunit">
    <text evidence="2">Homotetramer.</text>
</comment>
<dbReference type="SUPFAM" id="SSF56601">
    <property type="entry name" value="beta-lactamase/transpeptidase-like"/>
    <property type="match status" value="1"/>
</dbReference>
<evidence type="ECO:0000256" key="3">
    <source>
        <dbReference type="ARBA" id="ARBA00012918"/>
    </source>
</evidence>
<dbReference type="Pfam" id="PF04960">
    <property type="entry name" value="Glutaminase"/>
    <property type="match status" value="1"/>
</dbReference>
<reference evidence="6" key="2">
    <citation type="submission" date="2025-08" db="UniProtKB">
        <authorList>
            <consortium name="Ensembl"/>
        </authorList>
    </citation>
    <scope>IDENTIFICATION</scope>
</reference>
<evidence type="ECO:0000313" key="7">
    <source>
        <dbReference type="Proteomes" id="UP000008144"/>
    </source>
</evidence>
<accession>F6S034</accession>
<dbReference type="GeneTree" id="ENSGT00390000010463"/>
<reference evidence="6" key="3">
    <citation type="submission" date="2025-09" db="UniProtKB">
        <authorList>
            <consortium name="Ensembl"/>
        </authorList>
    </citation>
    <scope>IDENTIFICATION</scope>
</reference>
<dbReference type="GO" id="GO:0004359">
    <property type="term" value="F:glutaminase activity"/>
    <property type="evidence" value="ECO:0007669"/>
    <property type="project" value="UniProtKB-EC"/>
</dbReference>
<proteinExistence type="inferred from homology"/>
<dbReference type="AlphaFoldDB" id="F6S034"/>
<evidence type="ECO:0000256" key="2">
    <source>
        <dbReference type="ARBA" id="ARBA00011881"/>
    </source>
</evidence>
<protein>
    <recommendedName>
        <fullName evidence="3">glutaminase</fullName>
        <ecNumber evidence="3">3.5.1.2</ecNumber>
    </recommendedName>
</protein>